<proteinExistence type="predicted"/>
<name>A0A7I9VDR1_9ACTN</name>
<keyword evidence="1" id="KW-1133">Transmembrane helix</keyword>
<keyword evidence="1" id="KW-0812">Transmembrane</keyword>
<dbReference type="EMBL" id="BJOV01000005">
    <property type="protein sequence ID" value="GEE03291.1"/>
    <property type="molecule type" value="Genomic_DNA"/>
</dbReference>
<feature type="transmembrane region" description="Helical" evidence="1">
    <location>
        <begin position="94"/>
        <end position="112"/>
    </location>
</feature>
<evidence type="ECO:0000313" key="3">
    <source>
        <dbReference type="Proteomes" id="UP000444960"/>
    </source>
</evidence>
<organism evidence="2 3">
    <name type="scientific">Gordonia spumicola</name>
    <dbReference type="NCBI Taxonomy" id="589161"/>
    <lineage>
        <taxon>Bacteria</taxon>
        <taxon>Bacillati</taxon>
        <taxon>Actinomycetota</taxon>
        <taxon>Actinomycetes</taxon>
        <taxon>Mycobacteriales</taxon>
        <taxon>Gordoniaceae</taxon>
        <taxon>Gordonia</taxon>
    </lineage>
</organism>
<dbReference type="Proteomes" id="UP000444960">
    <property type="component" value="Unassembled WGS sequence"/>
</dbReference>
<keyword evidence="1" id="KW-0472">Membrane</keyword>
<evidence type="ECO:0000313" key="2">
    <source>
        <dbReference type="EMBL" id="GEE03291.1"/>
    </source>
</evidence>
<sequence>MAYPYDHREGAGRVRSRAYGLGLLALVLAAMAVYVASNYLFADSIVDPGSTGSVKCAAVVDSPSNPAFQAELRGSGTDRAAICAQQRIHRLTVGAGWVVVATVLGGAGVCLMRRGDSAT</sequence>
<feature type="transmembrane region" description="Helical" evidence="1">
    <location>
        <begin position="21"/>
        <end position="41"/>
    </location>
</feature>
<protein>
    <submittedName>
        <fullName evidence="2">Uncharacterized protein</fullName>
    </submittedName>
</protein>
<evidence type="ECO:0000256" key="1">
    <source>
        <dbReference type="SAM" id="Phobius"/>
    </source>
</evidence>
<dbReference type="AlphaFoldDB" id="A0A7I9VDR1"/>
<accession>A0A7I9VDR1</accession>
<reference evidence="3" key="1">
    <citation type="submission" date="2019-06" db="EMBL/GenBank/DDBJ databases">
        <title>Gordonia isolated from sludge of a wastewater treatment plant.</title>
        <authorList>
            <person name="Tamura T."/>
            <person name="Aoyama K."/>
            <person name="Kang Y."/>
            <person name="Saito S."/>
            <person name="Akiyama N."/>
            <person name="Yazawa K."/>
            <person name="Gonoi T."/>
            <person name="Mikami Y."/>
        </authorList>
    </citation>
    <scope>NUCLEOTIDE SEQUENCE [LARGE SCALE GENOMIC DNA]</scope>
    <source>
        <strain evidence="3">NBRC 107696</strain>
    </source>
</reference>
<gene>
    <name evidence="2" type="ORF">nbrc107696_37370</name>
</gene>
<keyword evidence="3" id="KW-1185">Reference proteome</keyword>
<comment type="caution">
    <text evidence="2">The sequence shown here is derived from an EMBL/GenBank/DDBJ whole genome shotgun (WGS) entry which is preliminary data.</text>
</comment>